<comment type="cofactor">
    <cofactor evidence="10">
        <name>Zn(2+)</name>
        <dbReference type="ChEBI" id="CHEBI:29105"/>
    </cofactor>
    <text evidence="10">Binds 2 Zn(2+) ions per subunit.</text>
</comment>
<evidence type="ECO:0000256" key="2">
    <source>
        <dbReference type="ARBA" id="ARBA00006247"/>
    </source>
</evidence>
<dbReference type="InterPro" id="IPR011650">
    <property type="entry name" value="Peptidase_M20_dimer"/>
</dbReference>
<comment type="caution">
    <text evidence="14">The sequence shown here is derived from an EMBL/GenBank/DDBJ whole genome shotgun (WGS) entry which is preliminary data.</text>
</comment>
<name>A0ABD1YPR6_9MARC</name>
<dbReference type="EC" id="3.5.1.14" evidence="3"/>
<dbReference type="FunFam" id="3.40.630.10:FF:000019">
    <property type="entry name" value="Aminoacylase 1"/>
    <property type="match status" value="1"/>
</dbReference>
<evidence type="ECO:0000256" key="1">
    <source>
        <dbReference type="ARBA" id="ARBA00004496"/>
    </source>
</evidence>
<evidence type="ECO:0000256" key="5">
    <source>
        <dbReference type="ARBA" id="ARBA00022723"/>
    </source>
</evidence>
<evidence type="ECO:0000256" key="11">
    <source>
        <dbReference type="SAM" id="MobiDB-lite"/>
    </source>
</evidence>
<dbReference type="Gene3D" id="1.10.150.900">
    <property type="match status" value="1"/>
</dbReference>
<dbReference type="PIRSF" id="PIRSF036696">
    <property type="entry name" value="ACY-1"/>
    <property type="match status" value="1"/>
</dbReference>
<keyword evidence="5 10" id="KW-0479">Metal-binding</keyword>
<dbReference type="Gene3D" id="3.30.70.360">
    <property type="match status" value="1"/>
</dbReference>
<dbReference type="GO" id="GO:0005737">
    <property type="term" value="C:cytoplasm"/>
    <property type="evidence" value="ECO:0007669"/>
    <property type="project" value="UniProtKB-SubCell"/>
</dbReference>
<dbReference type="Pfam" id="PF07687">
    <property type="entry name" value="M20_dimer"/>
    <property type="match status" value="1"/>
</dbReference>
<sequence length="468" mass="51951">MVPLQRPRVCCSSILALLLLSLLMFFEQLVVGLPLSPKEEEVVSRFQEYLRIDTVHPSPNYYPVTEFLIIQGKQIGLDTKVVEYVQGKPVILFTWQGTDSSLPSVLLNSHTDVVPVELAHWKHPPFAAKMDEAGDIFARGSQDMKCVGMQYLEAIRNLMAAGFKPQRSIHVSFVPEEEVGGVDGAKKFYGSSDFKELNVGMVLDEGLASEDGNYRVFYAERTVWWFYITAQGHPGHGSRLFDGMALENLRISLDAIADFRKSEFDKVKSGEKAEGEVTSVNNVYLTAGRPTPTGFVMNVQPSQAEAGFDMRVSPLADLDALQKLLDEEWAPASRNLTYRFLQKGKVTDDFGNLAVTAVDDSNPWWVLFKRAVEKAGGTLAKPEIFMAATDGRYARNQGIPTLGFSPMTNTQVLLHDHNEFLNAKEYLKGIKVYEQILMSFTGTGDESGDPSNSKTGSGELSETIHTEL</sequence>
<dbReference type="InterPro" id="IPR052083">
    <property type="entry name" value="Aminoacylase-1_M20A"/>
</dbReference>
<reference evidence="14 15" key="1">
    <citation type="submission" date="2024-09" db="EMBL/GenBank/DDBJ databases">
        <title>Chromosome-scale assembly of Riccia fluitans.</title>
        <authorList>
            <person name="Paukszto L."/>
            <person name="Sawicki J."/>
            <person name="Karawczyk K."/>
            <person name="Piernik-Szablinska J."/>
            <person name="Szczecinska M."/>
            <person name="Mazdziarz M."/>
        </authorList>
    </citation>
    <scope>NUCLEOTIDE SEQUENCE [LARGE SCALE GENOMIC DNA]</scope>
    <source>
        <strain evidence="14">Rf_01</strain>
        <tissue evidence="14">Aerial parts of the thallus</tissue>
    </source>
</reference>
<evidence type="ECO:0000313" key="14">
    <source>
        <dbReference type="EMBL" id="KAL2632640.1"/>
    </source>
</evidence>
<keyword evidence="12" id="KW-0732">Signal</keyword>
<feature type="compositionally biased region" description="Polar residues" evidence="11">
    <location>
        <begin position="443"/>
        <end position="460"/>
    </location>
</feature>
<evidence type="ECO:0000256" key="8">
    <source>
        <dbReference type="ARBA" id="ARBA00029656"/>
    </source>
</evidence>
<evidence type="ECO:0000256" key="6">
    <source>
        <dbReference type="ARBA" id="ARBA00022801"/>
    </source>
</evidence>
<dbReference type="PANTHER" id="PTHR45892:SF1">
    <property type="entry name" value="AMINOACYLASE-1"/>
    <property type="match status" value="1"/>
</dbReference>
<dbReference type="Proteomes" id="UP001605036">
    <property type="component" value="Unassembled WGS sequence"/>
</dbReference>
<dbReference type="NCBIfam" id="TIGR01880">
    <property type="entry name" value="Ac-peptdase-euk"/>
    <property type="match status" value="1"/>
</dbReference>
<comment type="subcellular location">
    <subcellularLocation>
        <location evidence="1">Cytoplasm</location>
    </subcellularLocation>
</comment>
<evidence type="ECO:0000256" key="7">
    <source>
        <dbReference type="ARBA" id="ARBA00022833"/>
    </source>
</evidence>
<evidence type="ECO:0000256" key="3">
    <source>
        <dbReference type="ARBA" id="ARBA00011913"/>
    </source>
</evidence>
<dbReference type="FunFam" id="3.30.70.360:FF:000009">
    <property type="entry name" value="aminoacylase-1 isoform X1"/>
    <property type="match status" value="1"/>
</dbReference>
<feature type="signal peptide" evidence="12">
    <location>
        <begin position="1"/>
        <end position="32"/>
    </location>
</feature>
<gene>
    <name evidence="14" type="ORF">R1flu_004119</name>
</gene>
<feature type="binding site" evidence="10">
    <location>
        <position position="205"/>
    </location>
    <ligand>
        <name>Zn(2+)</name>
        <dbReference type="ChEBI" id="CHEBI:29105"/>
        <label>1</label>
    </ligand>
</feature>
<evidence type="ECO:0000256" key="10">
    <source>
        <dbReference type="PIRSR" id="PIRSR036696-2"/>
    </source>
</evidence>
<evidence type="ECO:0000256" key="9">
    <source>
        <dbReference type="PIRSR" id="PIRSR036696-1"/>
    </source>
</evidence>
<dbReference type="Gene3D" id="3.40.630.10">
    <property type="entry name" value="Zn peptidases"/>
    <property type="match status" value="1"/>
</dbReference>
<dbReference type="Pfam" id="PF01546">
    <property type="entry name" value="Peptidase_M20"/>
    <property type="match status" value="1"/>
</dbReference>
<feature type="binding site" evidence="10">
    <location>
        <position position="143"/>
    </location>
    <ligand>
        <name>Zn(2+)</name>
        <dbReference type="ChEBI" id="CHEBI:29105"/>
        <label>2</label>
    </ligand>
</feature>
<dbReference type="InterPro" id="IPR010159">
    <property type="entry name" value="N-acyl_aa_amidohydrolase"/>
</dbReference>
<dbReference type="GO" id="GO:0004046">
    <property type="term" value="F:aminoacylase activity"/>
    <property type="evidence" value="ECO:0007669"/>
    <property type="project" value="UniProtKB-EC"/>
</dbReference>
<dbReference type="PROSITE" id="PS00758">
    <property type="entry name" value="ARGE_DAPE_CPG2_1"/>
    <property type="match status" value="1"/>
</dbReference>
<proteinExistence type="inferred from homology"/>
<dbReference type="SUPFAM" id="SSF55031">
    <property type="entry name" value="Bacterial exopeptidase dimerisation domain"/>
    <property type="match status" value="1"/>
</dbReference>
<keyword evidence="7 10" id="KW-0862">Zinc</keyword>
<dbReference type="PANTHER" id="PTHR45892">
    <property type="entry name" value="AMINOACYLASE-1"/>
    <property type="match status" value="1"/>
</dbReference>
<feature type="chain" id="PRO_5044796995" description="N-acyl-aliphatic-L-amino acid amidohydrolase" evidence="12">
    <location>
        <begin position="33"/>
        <end position="468"/>
    </location>
</feature>
<dbReference type="GO" id="GO:0046872">
    <property type="term" value="F:metal ion binding"/>
    <property type="evidence" value="ECO:0007669"/>
    <property type="project" value="UniProtKB-KW"/>
</dbReference>
<dbReference type="InterPro" id="IPR036264">
    <property type="entry name" value="Bact_exopeptidase_dim_dom"/>
</dbReference>
<evidence type="ECO:0000259" key="13">
    <source>
        <dbReference type="Pfam" id="PF07687"/>
    </source>
</evidence>
<dbReference type="EMBL" id="JBHFFA010000003">
    <property type="protein sequence ID" value="KAL2632640.1"/>
    <property type="molecule type" value="Genomic_DNA"/>
</dbReference>
<keyword evidence="4" id="KW-0963">Cytoplasm</keyword>
<feature type="binding site" evidence="10">
    <location>
        <position position="178"/>
    </location>
    <ligand>
        <name>Zn(2+)</name>
        <dbReference type="ChEBI" id="CHEBI:29105"/>
        <label>2</label>
    </ligand>
</feature>
<dbReference type="CDD" id="cd05646">
    <property type="entry name" value="M20_AcylaseI_like"/>
    <property type="match status" value="1"/>
</dbReference>
<dbReference type="FunFam" id="1.10.150.900:FF:000001">
    <property type="entry name" value="Aminoacylase-1, putative"/>
    <property type="match status" value="1"/>
</dbReference>
<feature type="binding site" evidence="10">
    <location>
        <position position="415"/>
    </location>
    <ligand>
        <name>Zn(2+)</name>
        <dbReference type="ChEBI" id="CHEBI:29105"/>
        <label>2</label>
    </ligand>
</feature>
<dbReference type="AlphaFoldDB" id="A0ABD1YPR6"/>
<feature type="active site" description="Proton acceptor" evidence="9">
    <location>
        <position position="177"/>
    </location>
</feature>
<organism evidence="14 15">
    <name type="scientific">Riccia fluitans</name>
    <dbReference type="NCBI Taxonomy" id="41844"/>
    <lineage>
        <taxon>Eukaryota</taxon>
        <taxon>Viridiplantae</taxon>
        <taxon>Streptophyta</taxon>
        <taxon>Embryophyta</taxon>
        <taxon>Marchantiophyta</taxon>
        <taxon>Marchantiopsida</taxon>
        <taxon>Marchantiidae</taxon>
        <taxon>Marchantiales</taxon>
        <taxon>Ricciaceae</taxon>
        <taxon>Riccia</taxon>
    </lineage>
</organism>
<evidence type="ECO:0000256" key="4">
    <source>
        <dbReference type="ARBA" id="ARBA00022490"/>
    </source>
</evidence>
<protein>
    <recommendedName>
        <fullName evidence="3">N-acyl-aliphatic-L-amino acid amidohydrolase</fullName>
        <ecNumber evidence="3">3.5.1.14</ecNumber>
    </recommendedName>
    <alternativeName>
        <fullName evidence="8">N-acyl-L-amino-acid amidohydrolase</fullName>
    </alternativeName>
</protein>
<accession>A0ABD1YPR6</accession>
<dbReference type="SUPFAM" id="SSF53187">
    <property type="entry name" value="Zn-dependent exopeptidases"/>
    <property type="match status" value="1"/>
</dbReference>
<dbReference type="InterPro" id="IPR001261">
    <property type="entry name" value="ArgE/DapE_CS"/>
</dbReference>
<feature type="active site" evidence="9">
    <location>
        <position position="112"/>
    </location>
</feature>
<keyword evidence="6" id="KW-0378">Hydrolase</keyword>
<feature type="binding site" evidence="10">
    <location>
        <position position="110"/>
    </location>
    <ligand>
        <name>Zn(2+)</name>
        <dbReference type="ChEBI" id="CHEBI:29105"/>
        <label>1</label>
    </ligand>
</feature>
<keyword evidence="15" id="KW-1185">Reference proteome</keyword>
<feature type="binding site" evidence="10">
    <location>
        <position position="143"/>
    </location>
    <ligand>
        <name>Zn(2+)</name>
        <dbReference type="ChEBI" id="CHEBI:29105"/>
        <label>1</label>
    </ligand>
</feature>
<dbReference type="InterPro" id="IPR002933">
    <property type="entry name" value="Peptidase_M20"/>
</dbReference>
<evidence type="ECO:0000256" key="12">
    <source>
        <dbReference type="SAM" id="SignalP"/>
    </source>
</evidence>
<comment type="similarity">
    <text evidence="2">Belongs to the peptidase M20A family.</text>
</comment>
<feature type="domain" description="Peptidase M20 dimerisation" evidence="13">
    <location>
        <begin position="218"/>
        <end position="327"/>
    </location>
</feature>
<evidence type="ECO:0000313" key="15">
    <source>
        <dbReference type="Proteomes" id="UP001605036"/>
    </source>
</evidence>
<feature type="region of interest" description="Disordered" evidence="11">
    <location>
        <begin position="443"/>
        <end position="468"/>
    </location>
</feature>